<dbReference type="AlphaFoldDB" id="A0A0M4CXX4"/>
<feature type="transmembrane region" description="Helical" evidence="8">
    <location>
        <begin position="75"/>
        <end position="95"/>
    </location>
</feature>
<dbReference type="Proteomes" id="UP000057158">
    <property type="component" value="Chromosome"/>
</dbReference>
<evidence type="ECO:0000256" key="3">
    <source>
        <dbReference type="ARBA" id="ARBA00022448"/>
    </source>
</evidence>
<dbReference type="PANTHER" id="PTHR30269">
    <property type="entry name" value="TRANSMEMBRANE PROTEIN YFCA"/>
    <property type="match status" value="1"/>
</dbReference>
<dbReference type="Pfam" id="PF01925">
    <property type="entry name" value="TauE"/>
    <property type="match status" value="1"/>
</dbReference>
<dbReference type="InterPro" id="IPR052017">
    <property type="entry name" value="TSUP"/>
</dbReference>
<evidence type="ECO:0000256" key="1">
    <source>
        <dbReference type="ARBA" id="ARBA00004651"/>
    </source>
</evidence>
<evidence type="ECO:0000313" key="9">
    <source>
        <dbReference type="EMBL" id="ALC15140.1"/>
    </source>
</evidence>
<dbReference type="PANTHER" id="PTHR30269:SF0">
    <property type="entry name" value="MEMBRANE TRANSPORTER PROTEIN YFCA-RELATED"/>
    <property type="match status" value="1"/>
</dbReference>
<keyword evidence="10" id="KW-1185">Reference proteome</keyword>
<evidence type="ECO:0000256" key="6">
    <source>
        <dbReference type="ARBA" id="ARBA00022989"/>
    </source>
</evidence>
<feature type="transmembrane region" description="Helical" evidence="8">
    <location>
        <begin position="178"/>
        <end position="198"/>
    </location>
</feature>
<feature type="transmembrane region" description="Helical" evidence="8">
    <location>
        <begin position="139"/>
        <end position="166"/>
    </location>
</feature>
<evidence type="ECO:0000256" key="5">
    <source>
        <dbReference type="ARBA" id="ARBA00022692"/>
    </source>
</evidence>
<organism evidence="9 10">
    <name type="scientific">Desulfuromonas soudanensis</name>
    <dbReference type="NCBI Taxonomy" id="1603606"/>
    <lineage>
        <taxon>Bacteria</taxon>
        <taxon>Pseudomonadati</taxon>
        <taxon>Thermodesulfobacteriota</taxon>
        <taxon>Desulfuromonadia</taxon>
        <taxon>Desulfuromonadales</taxon>
        <taxon>Desulfuromonadaceae</taxon>
        <taxon>Desulfuromonas</taxon>
    </lineage>
</organism>
<comment type="subcellular location">
    <subcellularLocation>
        <location evidence="1 8">Cell membrane</location>
        <topology evidence="1 8">Multi-pass membrane protein</topology>
    </subcellularLocation>
</comment>
<keyword evidence="4 8" id="KW-1003">Cell membrane</keyword>
<dbReference type="PATRIC" id="fig|1603606.3.peg.376"/>
<accession>A0A0M4CXX4</accession>
<dbReference type="OrthoDB" id="554695at2"/>
<evidence type="ECO:0000256" key="8">
    <source>
        <dbReference type="RuleBase" id="RU363041"/>
    </source>
</evidence>
<evidence type="ECO:0000313" key="10">
    <source>
        <dbReference type="Proteomes" id="UP000057158"/>
    </source>
</evidence>
<reference evidence="9 10" key="1">
    <citation type="submission" date="2015-07" db="EMBL/GenBank/DDBJ databases">
        <title>Isolation and Genomic Characterization of a Novel Halophilic Metal-Reducing Deltaproteobacterium from the Deep Subsurface.</title>
        <authorList>
            <person name="Badalamenti J.P."/>
            <person name="Summers Z.M."/>
            <person name="Gralnick J.A."/>
            <person name="Bond D.R."/>
        </authorList>
    </citation>
    <scope>NUCLEOTIDE SEQUENCE [LARGE SCALE GENOMIC DNA]</scope>
    <source>
        <strain evidence="9 10">WTL</strain>
    </source>
</reference>
<feature type="transmembrane region" description="Helical" evidence="8">
    <location>
        <begin position="101"/>
        <end position="119"/>
    </location>
</feature>
<evidence type="ECO:0000256" key="4">
    <source>
        <dbReference type="ARBA" id="ARBA00022475"/>
    </source>
</evidence>
<gene>
    <name evidence="9" type="ORF">DSOUD_0345</name>
</gene>
<comment type="similarity">
    <text evidence="2 8">Belongs to the 4-toluene sulfonate uptake permease (TSUP) (TC 2.A.102) family.</text>
</comment>
<dbReference type="RefSeq" id="WP_053549371.1">
    <property type="nucleotide sequence ID" value="NZ_CP010802.1"/>
</dbReference>
<name>A0A0M4CXX4_9BACT</name>
<evidence type="ECO:0000256" key="2">
    <source>
        <dbReference type="ARBA" id="ARBA00009142"/>
    </source>
</evidence>
<dbReference type="STRING" id="1603606.DSOUD_0345"/>
<keyword evidence="3" id="KW-0813">Transport</keyword>
<dbReference type="GO" id="GO:0005886">
    <property type="term" value="C:plasma membrane"/>
    <property type="evidence" value="ECO:0007669"/>
    <property type="project" value="UniProtKB-SubCell"/>
</dbReference>
<keyword evidence="5 8" id="KW-0812">Transmembrane</keyword>
<keyword evidence="7 8" id="KW-0472">Membrane</keyword>
<dbReference type="InterPro" id="IPR002781">
    <property type="entry name" value="TM_pro_TauE-like"/>
</dbReference>
<proteinExistence type="inferred from homology"/>
<dbReference type="EMBL" id="CP010802">
    <property type="protein sequence ID" value="ALC15140.1"/>
    <property type="molecule type" value="Genomic_DNA"/>
</dbReference>
<protein>
    <recommendedName>
        <fullName evidence="8">Probable membrane transporter protein</fullName>
    </recommendedName>
</protein>
<evidence type="ECO:0000256" key="7">
    <source>
        <dbReference type="ARBA" id="ARBA00023136"/>
    </source>
</evidence>
<keyword evidence="6 8" id="KW-1133">Transmembrane helix</keyword>
<dbReference type="KEGG" id="des:DSOUD_0345"/>
<sequence length="251" mass="26930">MDSFPLQVLALIAVGFVSGFLNILAGGGSLLTLPLLIFLGLPATVANATNRVGVLFQNVFAVDAFRRRGIFPARLALFCSLPAIVGSFLGARLAVDIDEVLFQRLLAVIMIGILVFTLVDPMKNRRREELVITPGRAAVLLLSFFAIGVYGGFIQAGVGFLIIPALMLHGVDLVRTNAVKIIVVLIFTIPALAVFLWHDQVNWPLGIALAVGNSAGGWVATHVAVKKGHDWIKRVVSLTVLVFALKLLFAP</sequence>
<feature type="transmembrane region" description="Helical" evidence="8">
    <location>
        <begin position="6"/>
        <end position="39"/>
    </location>
</feature>
<feature type="transmembrane region" description="Helical" evidence="8">
    <location>
        <begin position="205"/>
        <end position="225"/>
    </location>
</feature>